<feature type="transmembrane region" description="Helical" evidence="2">
    <location>
        <begin position="58"/>
        <end position="75"/>
    </location>
</feature>
<feature type="transmembrane region" description="Helical" evidence="2">
    <location>
        <begin position="361"/>
        <end position="386"/>
    </location>
</feature>
<feature type="transmembrane region" description="Helical" evidence="2">
    <location>
        <begin position="257"/>
        <end position="276"/>
    </location>
</feature>
<evidence type="ECO:0000313" key="4">
    <source>
        <dbReference type="Proteomes" id="UP000070700"/>
    </source>
</evidence>
<keyword evidence="4" id="KW-1185">Reference proteome</keyword>
<dbReference type="PANTHER" id="PTHR37490:SF1">
    <property type="entry name" value="GLYCOSYLTRANSFERASE 2-LIKE DOMAIN-CONTAINING PROTEIN"/>
    <property type="match status" value="1"/>
</dbReference>
<dbReference type="Proteomes" id="UP000070700">
    <property type="component" value="Unassembled WGS sequence"/>
</dbReference>
<reference evidence="3 4" key="1">
    <citation type="submission" date="2015-10" db="EMBL/GenBank/DDBJ databases">
        <title>Full genome of DAOMC 229536 Phialocephala scopiformis, a fungal endophyte of spruce producing the potent anti-insectan compound rugulosin.</title>
        <authorList>
            <consortium name="DOE Joint Genome Institute"/>
            <person name="Walker A.K."/>
            <person name="Frasz S.L."/>
            <person name="Seifert K.A."/>
            <person name="Miller J.D."/>
            <person name="Mondo S.J."/>
            <person name="Labutti K."/>
            <person name="Lipzen A."/>
            <person name="Dockter R."/>
            <person name="Kennedy M."/>
            <person name="Grigoriev I.V."/>
            <person name="Spatafora J.W."/>
        </authorList>
    </citation>
    <scope>NUCLEOTIDE SEQUENCE [LARGE SCALE GENOMIC DNA]</scope>
    <source>
        <strain evidence="3 4">CBS 120377</strain>
    </source>
</reference>
<dbReference type="InParanoid" id="A0A132B4Y6"/>
<evidence type="ECO:0000313" key="3">
    <source>
        <dbReference type="EMBL" id="KUJ06737.1"/>
    </source>
</evidence>
<protein>
    <submittedName>
        <fullName evidence="3">Uncharacterized protein</fullName>
    </submittedName>
</protein>
<feature type="transmembrane region" description="Helical" evidence="2">
    <location>
        <begin position="407"/>
        <end position="427"/>
    </location>
</feature>
<keyword evidence="2" id="KW-1133">Transmembrane helix</keyword>
<dbReference type="AlphaFoldDB" id="A0A132B4Y6"/>
<dbReference type="PANTHER" id="PTHR37490">
    <property type="entry name" value="EXPRESSED PROTEIN"/>
    <property type="match status" value="1"/>
</dbReference>
<feature type="transmembrane region" description="Helical" evidence="2">
    <location>
        <begin position="217"/>
        <end position="236"/>
    </location>
</feature>
<feature type="transmembrane region" description="Helical" evidence="2">
    <location>
        <begin position="127"/>
        <end position="151"/>
    </location>
</feature>
<organism evidence="3 4">
    <name type="scientific">Mollisia scopiformis</name>
    <name type="common">Conifer needle endophyte fungus</name>
    <name type="synonym">Phialocephala scopiformis</name>
    <dbReference type="NCBI Taxonomy" id="149040"/>
    <lineage>
        <taxon>Eukaryota</taxon>
        <taxon>Fungi</taxon>
        <taxon>Dikarya</taxon>
        <taxon>Ascomycota</taxon>
        <taxon>Pezizomycotina</taxon>
        <taxon>Leotiomycetes</taxon>
        <taxon>Helotiales</taxon>
        <taxon>Mollisiaceae</taxon>
        <taxon>Mollisia</taxon>
    </lineage>
</organism>
<keyword evidence="2" id="KW-0812">Transmembrane</keyword>
<feature type="compositionally biased region" description="Acidic residues" evidence="1">
    <location>
        <begin position="17"/>
        <end position="27"/>
    </location>
</feature>
<dbReference type="KEGG" id="psco:LY89DRAFT_404936"/>
<keyword evidence="2" id="KW-0472">Membrane</keyword>
<dbReference type="RefSeq" id="XP_018061092.1">
    <property type="nucleotide sequence ID" value="XM_018207287.1"/>
</dbReference>
<dbReference type="GeneID" id="28817013"/>
<feature type="transmembrane region" description="Helical" evidence="2">
    <location>
        <begin position="296"/>
        <end position="318"/>
    </location>
</feature>
<feature type="transmembrane region" description="Helical" evidence="2">
    <location>
        <begin position="157"/>
        <end position="175"/>
    </location>
</feature>
<name>A0A132B4Y6_MOLSC</name>
<feature type="region of interest" description="Disordered" evidence="1">
    <location>
        <begin position="1"/>
        <end position="50"/>
    </location>
</feature>
<feature type="transmembrane region" description="Helical" evidence="2">
    <location>
        <begin position="81"/>
        <end position="106"/>
    </location>
</feature>
<sequence length="762" mass="85240">MDDWKLPNYAAARGDPEDAGGADDDETLLAGHDHDDSEDEEKTGESSMLGSRRSMKSSFWMILMTIATLAARRILNSGFPYPYYYVLLIQLGAYTCVVLIVLLAKLKHFRTARRKPEDEKHTWLETIFMGFRTLLSSSIGAVSILCAAQAVLHFPNLPLLAMLPILTYVSDSILFRFAYTIHLLPRGQSTSLRKVYRIVVIVFCACLAIYDDYRLNVHGLSILLASFGLASLAKAVSKAGPKIETKGPQSWETPLQTYLLAGIPPLVLAGVATMKFENIAAASAISQTWTVLYRVMNLGPGVVLQIVFGSSILSAYPFMSQEHVGGALEEVSDQARDAVASTLQAGFWTFVIGVLGNETNFITWTQVIAFTLIYIISIGPKHIAYYPPRFMNLLLRLFRRRPQPIHAEPWQFSVVLISTTIVFAILVSTNTTFWVDTIAYHRNLGTWLGPNKLILDTMYRPPELRSFDVVIAHSAGDSVESIINLVNTYARHYSIGHLAPRVKVYTRDPTFNLSQTSPEYLRGDFEGELSVQTLRNVGGASSSFLHHILYSWDNFPVQTMFLSTHSMTETLLPLLHTRFEEYFVAAGFPIPDALPKTGFLNLGDHETCWCGGCYDISGWEDTFHLVPSMWSAARPESKKCESVLLTYGNNFITTAARIRGIKKEIWQLLYDALVNEDKTNAWAHAPEKIPKKLPGEEGKGRWAKGQIYGEEDSLEKPYLGHTVERLWGILLQCSTGEIAWKCPSLEREYRTGGNKEDCGCIE</sequence>
<accession>A0A132B4Y6</accession>
<evidence type="ECO:0000256" key="1">
    <source>
        <dbReference type="SAM" id="MobiDB-lite"/>
    </source>
</evidence>
<dbReference type="EMBL" id="KQ947444">
    <property type="protein sequence ID" value="KUJ06737.1"/>
    <property type="molecule type" value="Genomic_DNA"/>
</dbReference>
<gene>
    <name evidence="3" type="ORF">LY89DRAFT_404936</name>
</gene>
<proteinExistence type="predicted"/>
<dbReference type="OrthoDB" id="28755at2759"/>
<evidence type="ECO:0000256" key="2">
    <source>
        <dbReference type="SAM" id="Phobius"/>
    </source>
</evidence>